<evidence type="ECO:0000256" key="2">
    <source>
        <dbReference type="ARBA" id="ARBA00022737"/>
    </source>
</evidence>
<dbReference type="Proteomes" id="UP001151532">
    <property type="component" value="Chromosome 6"/>
</dbReference>
<evidence type="ECO:0000259" key="5">
    <source>
        <dbReference type="Pfam" id="PF08161"/>
    </source>
</evidence>
<evidence type="ECO:0000256" key="4">
    <source>
        <dbReference type="SAM" id="MobiDB-lite"/>
    </source>
</evidence>
<dbReference type="FunFam" id="1.25.40.10:FF:001209">
    <property type="entry name" value="Os07g0213300 protein"/>
    <property type="match status" value="1"/>
</dbReference>
<feature type="repeat" description="PPR" evidence="3">
    <location>
        <begin position="1121"/>
        <end position="1155"/>
    </location>
</feature>
<evidence type="ECO:0000259" key="6">
    <source>
        <dbReference type="Pfam" id="PF25772"/>
    </source>
</evidence>
<feature type="repeat" description="PPR" evidence="3">
    <location>
        <begin position="1226"/>
        <end position="1260"/>
    </location>
</feature>
<feature type="repeat" description="PPR" evidence="3">
    <location>
        <begin position="1298"/>
        <end position="1332"/>
    </location>
</feature>
<keyword evidence="8" id="KW-1185">Reference proteome</keyword>
<dbReference type="FunFam" id="1.25.40.10:FF:000554">
    <property type="entry name" value="Pentatricopeptide repeat-containing protein At2g41720"/>
    <property type="match status" value="1"/>
</dbReference>
<feature type="repeat" description="PPR" evidence="3">
    <location>
        <begin position="1508"/>
        <end position="1542"/>
    </location>
</feature>
<protein>
    <submittedName>
        <fullName evidence="7">NODULIN-LIKE PROTEIN</fullName>
    </submittedName>
</protein>
<feature type="repeat" description="PPR" evidence="3">
    <location>
        <begin position="1086"/>
        <end position="1120"/>
    </location>
</feature>
<dbReference type="OrthoDB" id="185373at2759"/>
<dbReference type="PROSITE" id="PS51375">
    <property type="entry name" value="PPR"/>
    <property type="match status" value="13"/>
</dbReference>
<dbReference type="Pfam" id="PF08161">
    <property type="entry name" value="RRP12_HEAT"/>
    <property type="match status" value="1"/>
</dbReference>
<dbReference type="SUPFAM" id="SSF48371">
    <property type="entry name" value="ARM repeat"/>
    <property type="match status" value="1"/>
</dbReference>
<dbReference type="Pfam" id="PF01535">
    <property type="entry name" value="PPR"/>
    <property type="match status" value="4"/>
</dbReference>
<feature type="repeat" description="PPR" evidence="3">
    <location>
        <begin position="1473"/>
        <end position="1507"/>
    </location>
</feature>
<reference evidence="7" key="1">
    <citation type="submission" date="2022-11" db="EMBL/GenBank/DDBJ databases">
        <authorList>
            <person name="Hyden B.L."/>
            <person name="Feng K."/>
            <person name="Yates T."/>
            <person name="Jawdy S."/>
            <person name="Smart L.B."/>
            <person name="Muchero W."/>
        </authorList>
    </citation>
    <scope>NUCLEOTIDE SEQUENCE</scope>
    <source>
        <tissue evidence="7">Shoot tip</tissue>
    </source>
</reference>
<keyword evidence="2" id="KW-0677">Repeat</keyword>
<feature type="repeat" description="PPR" evidence="3">
    <location>
        <begin position="1191"/>
        <end position="1225"/>
    </location>
</feature>
<dbReference type="InterPro" id="IPR012978">
    <property type="entry name" value="HEAT_RRP12"/>
</dbReference>
<feature type="domain" description="RRP12 HEAT" evidence="5">
    <location>
        <begin position="220"/>
        <end position="523"/>
    </location>
</feature>
<evidence type="ECO:0000313" key="7">
    <source>
        <dbReference type="EMBL" id="KAJ6700009.1"/>
    </source>
</evidence>
<gene>
    <name evidence="7" type="ORF">OIU79_013118</name>
</gene>
<accession>A0A9Q0T3H4</accession>
<dbReference type="Gene3D" id="1.25.10.10">
    <property type="entry name" value="Leucine-rich Repeat Variant"/>
    <property type="match status" value="1"/>
</dbReference>
<feature type="compositionally biased region" description="Basic and acidic residues" evidence="4">
    <location>
        <begin position="877"/>
        <end position="888"/>
    </location>
</feature>
<feature type="region of interest" description="Disordered" evidence="4">
    <location>
        <begin position="853"/>
        <end position="934"/>
    </location>
</feature>
<feature type="repeat" description="PPR" evidence="3">
    <location>
        <begin position="1156"/>
        <end position="1190"/>
    </location>
</feature>
<dbReference type="PANTHER" id="PTHR48412:SF1">
    <property type="entry name" value="ARM REPEAT SUPERFAMILY PROTEIN"/>
    <property type="match status" value="1"/>
</dbReference>
<evidence type="ECO:0000256" key="1">
    <source>
        <dbReference type="ARBA" id="ARBA00007690"/>
    </source>
</evidence>
<dbReference type="InterPro" id="IPR011989">
    <property type="entry name" value="ARM-like"/>
</dbReference>
<dbReference type="InterPro" id="IPR057860">
    <property type="entry name" value="HEAT_RRP12_N"/>
</dbReference>
<feature type="repeat" description="PPR" evidence="3">
    <location>
        <begin position="1438"/>
        <end position="1472"/>
    </location>
</feature>
<feature type="compositionally biased region" description="Basic residues" evidence="4">
    <location>
        <begin position="901"/>
        <end position="912"/>
    </location>
</feature>
<feature type="repeat" description="PPR" evidence="3">
    <location>
        <begin position="1263"/>
        <end position="1297"/>
    </location>
</feature>
<dbReference type="EMBL" id="JAPFFK010000017">
    <property type="protein sequence ID" value="KAJ6700009.1"/>
    <property type="molecule type" value="Genomic_DNA"/>
</dbReference>
<evidence type="ECO:0000313" key="8">
    <source>
        <dbReference type="Proteomes" id="UP001151532"/>
    </source>
</evidence>
<name>A0A9Q0T3H4_SALPP</name>
<organism evidence="7 8">
    <name type="scientific">Salix purpurea</name>
    <name type="common">Purple osier willow</name>
    <dbReference type="NCBI Taxonomy" id="77065"/>
    <lineage>
        <taxon>Eukaryota</taxon>
        <taxon>Viridiplantae</taxon>
        <taxon>Streptophyta</taxon>
        <taxon>Embryophyta</taxon>
        <taxon>Tracheophyta</taxon>
        <taxon>Spermatophyta</taxon>
        <taxon>Magnoliopsida</taxon>
        <taxon>eudicotyledons</taxon>
        <taxon>Gunneridae</taxon>
        <taxon>Pentapetalae</taxon>
        <taxon>rosids</taxon>
        <taxon>fabids</taxon>
        <taxon>Malpighiales</taxon>
        <taxon>Salicaceae</taxon>
        <taxon>Saliceae</taxon>
        <taxon>Salix</taxon>
    </lineage>
</organism>
<feature type="repeat" description="PPR" evidence="3">
    <location>
        <begin position="1543"/>
        <end position="1577"/>
    </location>
</feature>
<dbReference type="InterPro" id="IPR002885">
    <property type="entry name" value="PPR_rpt"/>
</dbReference>
<dbReference type="InterPro" id="IPR011990">
    <property type="entry name" value="TPR-like_helical_dom_sf"/>
</dbReference>
<evidence type="ECO:0000256" key="3">
    <source>
        <dbReference type="PROSITE-ProRule" id="PRU00708"/>
    </source>
</evidence>
<reference evidence="7" key="2">
    <citation type="journal article" date="2023" name="Int. J. Mol. Sci.">
        <title>De Novo Assembly and Annotation of 11 Diverse Shrub Willow (Salix) Genomes Reveals Novel Gene Organization in Sex-Linked Regions.</title>
        <authorList>
            <person name="Hyden B."/>
            <person name="Feng K."/>
            <person name="Yates T.B."/>
            <person name="Jawdy S."/>
            <person name="Cereghino C."/>
            <person name="Smart L.B."/>
            <person name="Muchero W."/>
        </authorList>
    </citation>
    <scope>NUCLEOTIDE SEQUENCE</scope>
    <source>
        <tissue evidence="7">Shoot tip</tissue>
    </source>
</reference>
<feature type="repeat" description="PPR" evidence="3">
    <location>
        <begin position="1368"/>
        <end position="1402"/>
    </location>
</feature>
<proteinExistence type="inferred from homology"/>
<dbReference type="Pfam" id="PF13041">
    <property type="entry name" value="PPR_2"/>
    <property type="match status" value="3"/>
</dbReference>
<dbReference type="NCBIfam" id="TIGR00756">
    <property type="entry name" value="PPR"/>
    <property type="match status" value="13"/>
</dbReference>
<dbReference type="Gene3D" id="1.25.40.10">
    <property type="entry name" value="Tetratricopeptide repeat domain"/>
    <property type="match status" value="6"/>
</dbReference>
<feature type="repeat" description="PPR" evidence="3">
    <location>
        <begin position="1333"/>
        <end position="1367"/>
    </location>
</feature>
<dbReference type="PANTHER" id="PTHR48412">
    <property type="entry name" value="ARM REPEAT SUPERFAMILY PROTEIN"/>
    <property type="match status" value="1"/>
</dbReference>
<dbReference type="InterPro" id="IPR016024">
    <property type="entry name" value="ARM-type_fold"/>
</dbReference>
<dbReference type="Pfam" id="PF25772">
    <property type="entry name" value="HEAT_RRP12_N"/>
    <property type="match status" value="1"/>
</dbReference>
<comment type="similarity">
    <text evidence="1">Belongs to the RRP12 family.</text>
</comment>
<comment type="caution">
    <text evidence="7">The sequence shown here is derived from an EMBL/GenBank/DDBJ whole genome shotgun (WGS) entry which is preliminary data.</text>
</comment>
<dbReference type="Pfam" id="PF13812">
    <property type="entry name" value="PPR_3"/>
    <property type="match status" value="2"/>
</dbReference>
<dbReference type="SUPFAM" id="SSF48452">
    <property type="entry name" value="TPR-like"/>
    <property type="match status" value="2"/>
</dbReference>
<sequence length="1685" mass="188825">MILGFCDLEEWDSVKAGFESLIKFSIDKRPKVRRSAQECLEKVFKSFRSSTVVKEASKLVFSLFKNYMPVALTMSESRIFDESKEETLSKLEHLDVIHMLNLLKVTVPYLSVKISSKVLPELVKLLRSEFSVLTRQVFQNIEAFLVSSSDEVIGPQEENIIDSLSGYLSLGQKNPVDTVLYATTLLRITLDKLRARGSSSWMSIRHKVCGSAAGLLADEATASQASDIMKELINLYIDPKEIVINESQSLDDASQESEEANMVKSTCAVLENILNSCVGIPNEHLLGVISVLFNKLGDISHLFMKNIILKLADLMDDIGHDKPDTNHLRNCMGSAVVAIGPEKMLMLLPISINPENFTCSNIWLVPILKDHVVGASLGYYMEHIVPLAKSFKQAGRKVKKSVIGQDLQAHAHGLWGLLPAFCRYPVDTQNKFGTLTELMITSLKKYSFMHQNIAVALQVLVNQNRSVMYSKSDGSVSNGNTVKDSVSECQNVAPYSKKTATKNIKALASCSSELLHALVDIFIDSQSGKPSYIKDAIACLASISNSSVTKKVFMSLLERFQFVTGEGEFQQPKNFGDESVEEEVHSLNVQGKDVHRCVMMELASSLVVGAKADLIDLIYNFVVFIFQATDVPGHCEAYHTLSRILQEHSWFLFFSVFHALEMNSEEENTKAFLMLNEIILILKDAREEARKVAYDTLLFISSSLRNSSCTTSGEAYQRLISMLTGYLSGSSPYITSGAVSALSVIVHNDTEICLKVPDLVPSLLSLLQNKALEVIKAVLGFTKVLVSCLQAKDLQNFLSDIISGVLPWSSVSRNHIRSKVTVILEIMIRKCGFSAVESDIPEKHKSFFKTVLQNRHHKSSSKEADTNDIVKTPADVSPKRAEKPKNKESGSVPERNGSVHPGKRKRERKHNKNPPTSSRPGISTGDGGGREGAKRARHFEHEKLNQGSMDLFTIKLAFRPKILCKNSKNDAAFEEKKSGFVDYDKGIHHVSTHVSGIRKDQIPQRYRIRVQGDRFQKDWSVSQVVQKVLELDHKSDDVEGLLNRWVGRFARKNFPLLIKEITQKGSIEHSILVFRWMKNQRNYCARTDIYNMMIRLHARHNWTDQARGLFFEMQKWRCKPDVETCNALINAHGRSGQWRWAMNIMEDMLQQAIPPSRSTYNNLINACGSSGNWREALKVCKQMTENGVGPDLVTHNIILSAYKTGAQYAKALSYFELMKGTNIRPDTTTLNIMIYCLTKLGQYEKAIGIFKSMREKRAECHPDIVTFTSIIHLYSLNGQIENCRAVFSTMVAEGLKPNIVSYNALMGAYASHGMNKEALSVFNTIKNSGLRPDVVSYTSLLNSYGRSQQPKKAREIFEMMKRDKLKPNLVSYNAMIDAYGSTGLLAEAVEVLREMEQDGIYPNTVSVCTLLAACGRCSRRVNIDVVLQAAEMRHIKLNTIAYNSAIGSYMNVGEFEKATSMYRSMRKSKVTPDAVTFTVLISGCCKMSKYCEALEFFSKMMDLKIPMTKEAYSSVICAYSKQGKITEAESMFNKMKTAGCCPDVVTYTVMLHAYNAAEHWEKACALLQEMEEYNIQPDTIACSALMRALNKGGDPSKVLILAEFMREREIPFSETIFFEMVSACSLKFGCRLRDWRTTIELIKLMEPSFSVVSIGLLNQLLHLLGKSGKIESMMKLFYKIIGSGC</sequence>
<feature type="domain" description="RRP12 N-terminal HEAT" evidence="6">
    <location>
        <begin position="2"/>
        <end position="152"/>
    </location>
</feature>